<evidence type="ECO:0000313" key="2">
    <source>
        <dbReference type="Proteomes" id="UP000288805"/>
    </source>
</evidence>
<dbReference type="EMBL" id="QGNW01000670">
    <property type="protein sequence ID" value="RVW66320.1"/>
    <property type="molecule type" value="Genomic_DNA"/>
</dbReference>
<dbReference type="SUPFAM" id="SSF56672">
    <property type="entry name" value="DNA/RNA polymerases"/>
    <property type="match status" value="1"/>
</dbReference>
<dbReference type="Proteomes" id="UP000288805">
    <property type="component" value="Unassembled WGS sequence"/>
</dbReference>
<protein>
    <submittedName>
        <fullName evidence="1">Retrovirus-related Pol polyprotein from transposon RE1</fullName>
    </submittedName>
</protein>
<evidence type="ECO:0000313" key="1">
    <source>
        <dbReference type="EMBL" id="RVW66320.1"/>
    </source>
</evidence>
<comment type="caution">
    <text evidence="1">The sequence shown here is derived from an EMBL/GenBank/DDBJ whole genome shotgun (WGS) entry which is preliminary data.</text>
</comment>
<proteinExistence type="predicted"/>
<organism evidence="1 2">
    <name type="scientific">Vitis vinifera</name>
    <name type="common">Grape</name>
    <dbReference type="NCBI Taxonomy" id="29760"/>
    <lineage>
        <taxon>Eukaryota</taxon>
        <taxon>Viridiplantae</taxon>
        <taxon>Streptophyta</taxon>
        <taxon>Embryophyta</taxon>
        <taxon>Tracheophyta</taxon>
        <taxon>Spermatophyta</taxon>
        <taxon>Magnoliopsida</taxon>
        <taxon>eudicotyledons</taxon>
        <taxon>Gunneridae</taxon>
        <taxon>Pentapetalae</taxon>
        <taxon>rosids</taxon>
        <taxon>Vitales</taxon>
        <taxon>Vitaceae</taxon>
        <taxon>Viteae</taxon>
        <taxon>Vitis</taxon>
    </lineage>
</organism>
<gene>
    <name evidence="1" type="primary">RE1_688</name>
    <name evidence="1" type="ORF">CK203_065648</name>
</gene>
<dbReference type="InterPro" id="IPR043502">
    <property type="entry name" value="DNA/RNA_pol_sf"/>
</dbReference>
<dbReference type="PANTHER" id="PTHR11439">
    <property type="entry name" value="GAG-POL-RELATED RETROTRANSPOSON"/>
    <property type="match status" value="1"/>
</dbReference>
<reference evidence="1 2" key="1">
    <citation type="journal article" date="2018" name="PLoS Genet.">
        <title>Population sequencing reveals clonal diversity and ancestral inbreeding in the grapevine cultivar Chardonnay.</title>
        <authorList>
            <person name="Roach M.J."/>
            <person name="Johnson D.L."/>
            <person name="Bohlmann J."/>
            <person name="van Vuuren H.J."/>
            <person name="Jones S.J."/>
            <person name="Pretorius I.S."/>
            <person name="Schmidt S.A."/>
            <person name="Borneman A.R."/>
        </authorList>
    </citation>
    <scope>NUCLEOTIDE SEQUENCE [LARGE SCALE GENOMIC DNA]</scope>
    <source>
        <strain evidence="2">cv. Chardonnay</strain>
        <tissue evidence="1">Leaf</tissue>
    </source>
</reference>
<accession>A0A438G299</accession>
<name>A0A438G299_VITVI</name>
<sequence>MWNVTFHEQESYFTIPYLQGENLVMEDKDRGDFLFLDLPSLPLSKQSRPTDHLIETLPKLLYYPELVLLDQPKPVPENPKSDPENVRFDKVFSRKKTVVPESVKVQDFNLNYENEGTISNPSLQFESHVNNDDQDLPIIVRKGIRECTNRPLYPLTHFLSFEKFSPIQRAFLKYVIDLLKETGKTTCKPSSTLIDPNLRLGEVEKNATVDKEMYQCLVGRLIYLSHTRPDISYAVSVISQFMHSPKEAHLQATYRVLQYLKGTLGKGILLKRNEGLVLETYTDADYAGSIIDRRSTSRYCTFLDGNLVTWKSKKQNVVARSSAETEFRAMAQGVCELLWLKIALEDLKIKWDGPIKLYCDNKSAISIAHNPIRHDRTKHIEIDRHFIKEKLDSGLICTPYVFTHGQLADILTKGLSSSLFQSFVSNLGMVNRYSPT</sequence>
<dbReference type="PANTHER" id="PTHR11439:SF470">
    <property type="entry name" value="CYSTEINE-RICH RLK (RECEPTOR-LIKE PROTEIN KINASE) 8"/>
    <property type="match status" value="1"/>
</dbReference>
<dbReference type="CDD" id="cd09272">
    <property type="entry name" value="RNase_HI_RT_Ty1"/>
    <property type="match status" value="1"/>
</dbReference>
<dbReference type="AlphaFoldDB" id="A0A438G299"/>